<dbReference type="PIRSF" id="PIRSF000171">
    <property type="entry name" value="SDHA_APRA_LASPO"/>
    <property type="match status" value="1"/>
</dbReference>
<dbReference type="Gene3D" id="3.90.700.10">
    <property type="entry name" value="Succinate dehydrogenase/fumarate reductase flavoprotein, catalytic domain"/>
    <property type="match status" value="1"/>
</dbReference>
<reference evidence="7 8" key="1">
    <citation type="journal article" date="2017" name="ISME J.">
        <title>Energy and carbon metabolisms in a deep terrestrial subsurface fluid microbial community.</title>
        <authorList>
            <person name="Momper L."/>
            <person name="Jungbluth S.P."/>
            <person name="Lee M.D."/>
            <person name="Amend J.P."/>
        </authorList>
    </citation>
    <scope>NUCLEOTIDE SEQUENCE [LARGE SCALE GENOMIC DNA]</scope>
    <source>
        <strain evidence="7">SURF_17</strain>
    </source>
</reference>
<dbReference type="Gene3D" id="3.50.50.60">
    <property type="entry name" value="FAD/NAD(P)-binding domain"/>
    <property type="match status" value="1"/>
</dbReference>
<evidence type="ECO:0000313" key="7">
    <source>
        <dbReference type="EMBL" id="RJP74639.1"/>
    </source>
</evidence>
<dbReference type="InterPro" id="IPR015939">
    <property type="entry name" value="Fum_Rdtase/Succ_DH_flav-like_C"/>
</dbReference>
<dbReference type="AlphaFoldDB" id="A0A419F881"/>
<comment type="caution">
    <text evidence="7">The sequence shown here is derived from an EMBL/GenBank/DDBJ whole genome shotgun (WGS) entry which is preliminary data.</text>
</comment>
<dbReference type="InterPro" id="IPR036188">
    <property type="entry name" value="FAD/NAD-bd_sf"/>
</dbReference>
<dbReference type="InterPro" id="IPR003953">
    <property type="entry name" value="FAD-dep_OxRdtase_2_FAD-bd"/>
</dbReference>
<evidence type="ECO:0000256" key="2">
    <source>
        <dbReference type="ARBA" id="ARBA00022630"/>
    </source>
</evidence>
<dbReference type="EMBL" id="QZKI01000013">
    <property type="protein sequence ID" value="RJP74639.1"/>
    <property type="molecule type" value="Genomic_DNA"/>
</dbReference>
<evidence type="ECO:0000259" key="5">
    <source>
        <dbReference type="Pfam" id="PF00890"/>
    </source>
</evidence>
<dbReference type="GO" id="GO:0016491">
    <property type="term" value="F:oxidoreductase activity"/>
    <property type="evidence" value="ECO:0007669"/>
    <property type="project" value="UniProtKB-KW"/>
</dbReference>
<dbReference type="InterPro" id="IPR030664">
    <property type="entry name" value="SdhA/FrdA/AprA"/>
</dbReference>
<dbReference type="PANTHER" id="PTHR11632">
    <property type="entry name" value="SUCCINATE DEHYDROGENASE 2 FLAVOPROTEIN SUBUNIT"/>
    <property type="match status" value="1"/>
</dbReference>
<feature type="domain" description="FAD-dependent oxidoreductase 2 FAD-binding" evidence="5">
    <location>
        <begin position="28"/>
        <end position="414"/>
    </location>
</feature>
<dbReference type="PRINTS" id="PR00368">
    <property type="entry name" value="FADPNR"/>
</dbReference>
<dbReference type="SUPFAM" id="SSF46977">
    <property type="entry name" value="Succinate dehydrogenase/fumarate reductase flavoprotein C-terminal domain"/>
    <property type="match status" value="1"/>
</dbReference>
<evidence type="ECO:0000259" key="6">
    <source>
        <dbReference type="Pfam" id="PF02910"/>
    </source>
</evidence>
<evidence type="ECO:0000256" key="1">
    <source>
        <dbReference type="ARBA" id="ARBA00001974"/>
    </source>
</evidence>
<accession>A0A419F881</accession>
<dbReference type="Pfam" id="PF02910">
    <property type="entry name" value="Succ_DH_flav_C"/>
    <property type="match status" value="1"/>
</dbReference>
<dbReference type="PANTHER" id="PTHR11632:SF51">
    <property type="entry name" value="SUCCINATE DEHYDROGENASE [UBIQUINONE] FLAVOPROTEIN SUBUNIT, MITOCHONDRIAL"/>
    <property type="match status" value="1"/>
</dbReference>
<dbReference type="InterPro" id="IPR037099">
    <property type="entry name" value="Fum_R/Succ_DH_flav-like_C_sf"/>
</dbReference>
<evidence type="ECO:0000256" key="4">
    <source>
        <dbReference type="PIRSR" id="PIRSR000171-1"/>
    </source>
</evidence>
<keyword evidence="3" id="KW-0560">Oxidoreductase</keyword>
<dbReference type="InterPro" id="IPR027477">
    <property type="entry name" value="Succ_DH/fumarate_Rdtase_cat_sf"/>
</dbReference>
<sequence length="580" mass="61562">MQTWTRSSSSGWAGRKECWCNMLVKKTDVLVIGAGGAGIAAAVEAARGGASVIIVSKEPIGYGDTRISLGVMSTSPDPEIGDTEEQFVEDMIRGGEGLNDPALVRALVSDALEATAMFEGFGHIFGRDDEGRLARLIFPPGGHSASRAISSPGVGISMGHTMRAAAARASIDVLEETICSELLVRDGEVVGAVGLQVASGEPIAVLAKSSVIGAGGAGSLYYPHTDCMPSVVGDSYGLALNAGAELGDMEQVQFLPFGITHPPSMLGAPCGEPAMAGPLGKLMNSRGELVLENIMPMTRAQVARIIMEEIRRGGATERGGLLLDLRPNIEADGGELFVGLMKKMGGPFLDIIRRAYGEKAANLQEPWDVLPTVHYVMGGVKTDEWCRSHVPALYACGQAQGGVMGGNRLGSTSLTEIFVFGKRAGKTAALEAAQRNYADAPVAVEAVRRLEALFGAGGSERPVRLKRALQRLMWEKVGPLRDAASLEQAFREIAGIKEHAKDLRISGMKRYNCEALDAIELSHMLASAESIVVSALARTESRGAHVRSDFPERDDAHPIRNMVVRLKDGNCEVRPVEVHA</sequence>
<organism evidence="7 8">
    <name type="scientific">Candidatus Abyssobacteria bacterium SURF_17</name>
    <dbReference type="NCBI Taxonomy" id="2093361"/>
    <lineage>
        <taxon>Bacteria</taxon>
        <taxon>Pseudomonadati</taxon>
        <taxon>Candidatus Hydrogenedentota</taxon>
        <taxon>Candidatus Abyssobacteria</taxon>
    </lineage>
</organism>
<keyword evidence="2" id="KW-0285">Flavoprotein</keyword>
<dbReference type="Proteomes" id="UP000285961">
    <property type="component" value="Unassembled WGS sequence"/>
</dbReference>
<evidence type="ECO:0000256" key="3">
    <source>
        <dbReference type="ARBA" id="ARBA00023002"/>
    </source>
</evidence>
<dbReference type="SUPFAM" id="SSF51905">
    <property type="entry name" value="FAD/NAD(P)-binding domain"/>
    <property type="match status" value="1"/>
</dbReference>
<feature type="domain" description="Fumarate reductase/succinate dehydrogenase flavoprotein-like C-terminal" evidence="6">
    <location>
        <begin position="467"/>
        <end position="578"/>
    </location>
</feature>
<gene>
    <name evidence="7" type="ORF">C4532_02165</name>
</gene>
<proteinExistence type="predicted"/>
<dbReference type="Pfam" id="PF00890">
    <property type="entry name" value="FAD_binding_2"/>
    <property type="match status" value="1"/>
</dbReference>
<feature type="active site" description="Proton acceptor" evidence="4">
    <location>
        <position position="299"/>
    </location>
</feature>
<protein>
    <submittedName>
        <fullName evidence="7">FAD-binding protein</fullName>
    </submittedName>
</protein>
<comment type="cofactor">
    <cofactor evidence="1">
        <name>FAD</name>
        <dbReference type="ChEBI" id="CHEBI:57692"/>
    </cofactor>
</comment>
<name>A0A419F881_9BACT</name>
<dbReference type="Gene3D" id="1.20.58.100">
    <property type="entry name" value="Fumarate reductase/succinate dehydrogenase flavoprotein-like, C-terminal domain"/>
    <property type="match status" value="1"/>
</dbReference>
<evidence type="ECO:0000313" key="8">
    <source>
        <dbReference type="Proteomes" id="UP000285961"/>
    </source>
</evidence>
<dbReference type="SUPFAM" id="SSF56425">
    <property type="entry name" value="Succinate dehydrogenase/fumarate reductase flavoprotein, catalytic domain"/>
    <property type="match status" value="1"/>
</dbReference>